<organism evidence="2 3">
    <name type="scientific">Allacma fusca</name>
    <dbReference type="NCBI Taxonomy" id="39272"/>
    <lineage>
        <taxon>Eukaryota</taxon>
        <taxon>Metazoa</taxon>
        <taxon>Ecdysozoa</taxon>
        <taxon>Arthropoda</taxon>
        <taxon>Hexapoda</taxon>
        <taxon>Collembola</taxon>
        <taxon>Symphypleona</taxon>
        <taxon>Sminthuridae</taxon>
        <taxon>Allacma</taxon>
    </lineage>
</organism>
<evidence type="ECO:0000313" key="3">
    <source>
        <dbReference type="Proteomes" id="UP000708208"/>
    </source>
</evidence>
<accession>A0A8J2KDE5</accession>
<evidence type="ECO:0000313" key="2">
    <source>
        <dbReference type="EMBL" id="CAG7734407.1"/>
    </source>
</evidence>
<sequence length="87" mass="9760">MSKSNAIFPAFGETPPVTSQPASRQGKAHLTRMNKDDDGVKLPTPRTFLTPEECPPGLDSLIDPEYVFMKQSFHAFDGKNLFVFFLR</sequence>
<protein>
    <submittedName>
        <fullName evidence="2">Uncharacterized protein</fullName>
    </submittedName>
</protein>
<dbReference type="Proteomes" id="UP000708208">
    <property type="component" value="Unassembled WGS sequence"/>
</dbReference>
<proteinExistence type="predicted"/>
<name>A0A8J2KDE5_9HEXA</name>
<dbReference type="EMBL" id="CAJVCH010268753">
    <property type="protein sequence ID" value="CAG7734407.1"/>
    <property type="molecule type" value="Genomic_DNA"/>
</dbReference>
<comment type="caution">
    <text evidence="2">The sequence shown here is derived from an EMBL/GenBank/DDBJ whole genome shotgun (WGS) entry which is preliminary data.</text>
</comment>
<keyword evidence="3" id="KW-1185">Reference proteome</keyword>
<dbReference type="AlphaFoldDB" id="A0A8J2KDE5"/>
<reference evidence="2" key="1">
    <citation type="submission" date="2021-06" db="EMBL/GenBank/DDBJ databases">
        <authorList>
            <person name="Hodson N. C."/>
            <person name="Mongue J. A."/>
            <person name="Jaron S. K."/>
        </authorList>
    </citation>
    <scope>NUCLEOTIDE SEQUENCE</scope>
</reference>
<feature type="region of interest" description="Disordered" evidence="1">
    <location>
        <begin position="1"/>
        <end position="25"/>
    </location>
</feature>
<evidence type="ECO:0000256" key="1">
    <source>
        <dbReference type="SAM" id="MobiDB-lite"/>
    </source>
</evidence>
<gene>
    <name evidence="2" type="ORF">AFUS01_LOCUS22800</name>
</gene>